<dbReference type="CDD" id="cd00038">
    <property type="entry name" value="CAP_ED"/>
    <property type="match status" value="1"/>
</dbReference>
<name>A0A6B8RF04_9BACL</name>
<proteinExistence type="predicted"/>
<reference evidence="4" key="1">
    <citation type="submission" date="2018-11" db="EMBL/GenBank/DDBJ databases">
        <title>Complete genome sequence of Paenibacillus sp. ML311-T8.</title>
        <authorList>
            <person name="Nam Y.-D."/>
            <person name="Kang J."/>
            <person name="Chung W.-H."/>
            <person name="Park Y.S."/>
        </authorList>
    </citation>
    <scope>NUCLEOTIDE SEQUENCE [LARGE SCALE GENOMIC DNA]</scope>
    <source>
        <strain evidence="4">ML311-T8</strain>
    </source>
</reference>
<accession>A0A6B8RF04</accession>
<dbReference type="PROSITE" id="PS50042">
    <property type="entry name" value="CNMP_BINDING_3"/>
    <property type="match status" value="1"/>
</dbReference>
<evidence type="ECO:0000259" key="2">
    <source>
        <dbReference type="PROSITE" id="PS50042"/>
    </source>
</evidence>
<evidence type="ECO:0000313" key="4">
    <source>
        <dbReference type="Proteomes" id="UP000426246"/>
    </source>
</evidence>
<dbReference type="PROSITE" id="PS00889">
    <property type="entry name" value="CNMP_BINDING_2"/>
    <property type="match status" value="1"/>
</dbReference>
<dbReference type="SUPFAM" id="SSF46785">
    <property type="entry name" value="Winged helix' DNA-binding domain"/>
    <property type="match status" value="1"/>
</dbReference>
<dbReference type="EMBL" id="CP034235">
    <property type="protein sequence ID" value="QGQ94760.1"/>
    <property type="molecule type" value="Genomic_DNA"/>
</dbReference>
<dbReference type="InterPro" id="IPR036390">
    <property type="entry name" value="WH_DNA-bd_sf"/>
</dbReference>
<protein>
    <submittedName>
        <fullName evidence="3">Crp/Fnr family transcriptional regulator</fullName>
    </submittedName>
</protein>
<keyword evidence="1" id="KW-0010">Activator</keyword>
<dbReference type="Pfam" id="PF00027">
    <property type="entry name" value="cNMP_binding"/>
    <property type="match status" value="1"/>
</dbReference>
<feature type="domain" description="Cyclic nucleotide-binding" evidence="2">
    <location>
        <begin position="10"/>
        <end position="130"/>
    </location>
</feature>
<dbReference type="PANTHER" id="PTHR24567">
    <property type="entry name" value="CRP FAMILY TRANSCRIPTIONAL REGULATORY PROTEIN"/>
    <property type="match status" value="1"/>
</dbReference>
<dbReference type="InterPro" id="IPR050397">
    <property type="entry name" value="Env_Response_Regulators"/>
</dbReference>
<dbReference type="InterPro" id="IPR000595">
    <property type="entry name" value="cNMP-bd_dom"/>
</dbReference>
<dbReference type="GO" id="GO:0003700">
    <property type="term" value="F:DNA-binding transcription factor activity"/>
    <property type="evidence" value="ECO:0007669"/>
    <property type="project" value="TreeGrafter"/>
</dbReference>
<dbReference type="KEGG" id="ppsc:EHS13_07630"/>
<organism evidence="3 4">
    <name type="scientific">Paenibacillus psychroresistens</name>
    <dbReference type="NCBI Taxonomy" id="1778678"/>
    <lineage>
        <taxon>Bacteria</taxon>
        <taxon>Bacillati</taxon>
        <taxon>Bacillota</taxon>
        <taxon>Bacilli</taxon>
        <taxon>Bacillales</taxon>
        <taxon>Paenibacillaceae</taxon>
        <taxon>Paenibacillus</taxon>
    </lineage>
</organism>
<sequence>MIEYLRMTSLFADLTSVHLERIAEECTMSTYPAGKILFHENDTGTVFYVVVFGAIKIYTSNINGEDKILSILTRNDSFGEISLLDGKPRSATAQTIEETRLIALTGKNFNNLLRTNFEITLNIIKQLSTRLRETNRQVHDLTYLDAKQRILKNLVTLAKTHGRRNKDTFTIKVNLDYDEMAQFAGVTKTLLFEVFSELQSKDILKVLNNQYVLDLTKLK</sequence>
<dbReference type="InterPro" id="IPR036388">
    <property type="entry name" value="WH-like_DNA-bd_sf"/>
</dbReference>
<dbReference type="PRINTS" id="PR00103">
    <property type="entry name" value="CAMPKINASE"/>
</dbReference>
<dbReference type="InterPro" id="IPR018490">
    <property type="entry name" value="cNMP-bd_dom_sf"/>
</dbReference>
<dbReference type="Gene3D" id="1.10.10.10">
    <property type="entry name" value="Winged helix-like DNA-binding domain superfamily/Winged helix DNA-binding domain"/>
    <property type="match status" value="1"/>
</dbReference>
<dbReference type="RefSeq" id="WP_155699768.1">
    <property type="nucleotide sequence ID" value="NZ_CP034235.1"/>
</dbReference>
<dbReference type="GO" id="GO:0005829">
    <property type="term" value="C:cytosol"/>
    <property type="evidence" value="ECO:0007669"/>
    <property type="project" value="TreeGrafter"/>
</dbReference>
<dbReference type="SMART" id="SM00100">
    <property type="entry name" value="cNMP"/>
    <property type="match status" value="1"/>
</dbReference>
<dbReference type="Gene3D" id="2.60.120.10">
    <property type="entry name" value="Jelly Rolls"/>
    <property type="match status" value="1"/>
</dbReference>
<dbReference type="OrthoDB" id="9798104at2"/>
<dbReference type="InterPro" id="IPR014710">
    <property type="entry name" value="RmlC-like_jellyroll"/>
</dbReference>
<dbReference type="SUPFAM" id="SSF51206">
    <property type="entry name" value="cAMP-binding domain-like"/>
    <property type="match status" value="1"/>
</dbReference>
<dbReference type="InterPro" id="IPR018488">
    <property type="entry name" value="cNMP-bd_CS"/>
</dbReference>
<dbReference type="PANTHER" id="PTHR24567:SF74">
    <property type="entry name" value="HTH-TYPE TRANSCRIPTIONAL REGULATOR ARCR"/>
    <property type="match status" value="1"/>
</dbReference>
<evidence type="ECO:0000313" key="3">
    <source>
        <dbReference type="EMBL" id="QGQ94760.1"/>
    </source>
</evidence>
<dbReference type="Proteomes" id="UP000426246">
    <property type="component" value="Chromosome"/>
</dbReference>
<dbReference type="AlphaFoldDB" id="A0A6B8RF04"/>
<keyword evidence="4" id="KW-1185">Reference proteome</keyword>
<gene>
    <name evidence="3" type="ORF">EHS13_07630</name>
</gene>
<evidence type="ECO:0000256" key="1">
    <source>
        <dbReference type="ARBA" id="ARBA00023159"/>
    </source>
</evidence>